<dbReference type="STRING" id="84029.CROST_04620"/>
<accession>A0A1S8LQF2</accession>
<keyword evidence="4 8" id="KW-0479">Metal-binding</keyword>
<feature type="binding site" evidence="8">
    <location>
        <position position="310"/>
    </location>
    <ligand>
        <name>Zn(2+)</name>
        <dbReference type="ChEBI" id="CHEBI:29105"/>
        <label>2</label>
    </ligand>
</feature>
<evidence type="ECO:0000256" key="3">
    <source>
        <dbReference type="ARBA" id="ARBA00022670"/>
    </source>
</evidence>
<dbReference type="GO" id="GO:0006508">
    <property type="term" value="P:proteolysis"/>
    <property type="evidence" value="ECO:0007669"/>
    <property type="project" value="UniProtKB-KW"/>
</dbReference>
<dbReference type="InterPro" id="IPR051464">
    <property type="entry name" value="Peptidase_M42_aminopept"/>
</dbReference>
<reference evidence="9 10" key="1">
    <citation type="submission" date="2022-04" db="EMBL/GenBank/DDBJ databases">
        <title>Genome sequence of C. roseum typestrain.</title>
        <authorList>
            <person name="Poehlein A."/>
            <person name="Schoch T."/>
            <person name="Duerre P."/>
            <person name="Daniel R."/>
        </authorList>
    </citation>
    <scope>NUCLEOTIDE SEQUENCE [LARGE SCALE GENOMIC DNA]</scope>
    <source>
        <strain evidence="9 10">DSM 7320</strain>
    </source>
</reference>
<name>A0A1S8LQF2_9CLOT</name>
<dbReference type="GO" id="GO:0004177">
    <property type="term" value="F:aminopeptidase activity"/>
    <property type="evidence" value="ECO:0007669"/>
    <property type="project" value="UniProtKB-UniRule"/>
</dbReference>
<dbReference type="Proteomes" id="UP000190951">
    <property type="component" value="Chromosome"/>
</dbReference>
<feature type="binding site" evidence="8">
    <location>
        <position position="62"/>
    </location>
    <ligand>
        <name>Zn(2+)</name>
        <dbReference type="ChEBI" id="CHEBI:29105"/>
        <label>1</label>
    </ligand>
</feature>
<dbReference type="EMBL" id="CP096983">
    <property type="protein sequence ID" value="URZ09790.1"/>
    <property type="molecule type" value="Genomic_DNA"/>
</dbReference>
<feature type="binding site" evidence="8">
    <location>
        <position position="204"/>
    </location>
    <ligand>
        <name>Zn(2+)</name>
        <dbReference type="ChEBI" id="CHEBI:29105"/>
        <label>2</label>
    </ligand>
</feature>
<dbReference type="Gene3D" id="2.40.30.40">
    <property type="entry name" value="Peptidase M42, domain 2"/>
    <property type="match status" value="1"/>
</dbReference>
<evidence type="ECO:0000256" key="6">
    <source>
        <dbReference type="PIRNR" id="PIRNR001123"/>
    </source>
</evidence>
<organism evidence="9 10">
    <name type="scientific">Clostridium felsineum</name>
    <dbReference type="NCBI Taxonomy" id="36839"/>
    <lineage>
        <taxon>Bacteria</taxon>
        <taxon>Bacillati</taxon>
        <taxon>Bacillota</taxon>
        <taxon>Clostridia</taxon>
        <taxon>Eubacteriales</taxon>
        <taxon>Clostridiaceae</taxon>
        <taxon>Clostridium</taxon>
    </lineage>
</organism>
<feature type="binding site" evidence="8">
    <location>
        <position position="226"/>
    </location>
    <ligand>
        <name>Zn(2+)</name>
        <dbReference type="ChEBI" id="CHEBI:29105"/>
        <label>1</label>
    </ligand>
</feature>
<dbReference type="KEGG" id="crw:CROST_004830"/>
<comment type="similarity">
    <text evidence="1 6">Belongs to the peptidase M42 family.</text>
</comment>
<feature type="binding site" evidence="8">
    <location>
        <position position="171"/>
    </location>
    <ligand>
        <name>Zn(2+)</name>
        <dbReference type="ChEBI" id="CHEBI:29105"/>
        <label>2</label>
    </ligand>
</feature>
<dbReference type="SUPFAM" id="SSF53187">
    <property type="entry name" value="Zn-dependent exopeptidases"/>
    <property type="match status" value="1"/>
</dbReference>
<keyword evidence="2 9" id="KW-0031">Aminopeptidase</keyword>
<evidence type="ECO:0000256" key="4">
    <source>
        <dbReference type="ARBA" id="ARBA00022723"/>
    </source>
</evidence>
<dbReference type="PIRSF" id="PIRSF001123">
    <property type="entry name" value="PepA_GA"/>
    <property type="match status" value="1"/>
</dbReference>
<evidence type="ECO:0000313" key="10">
    <source>
        <dbReference type="Proteomes" id="UP000190951"/>
    </source>
</evidence>
<sequence length="346" mass="38310">MDTKLLLKELCLKDAPSGVEKELFDTVNREFSEFCDVEMDELNNIYASKKGKGMGKIALMAHGDEIFLMVSGFEKNGFLKFKAVGIDPKVLISQEVKIHGKKDVLGIIGIKPPHLMNEKEKEEGVKVTELLIDTGISTEKLKEIVSIGDYVTIKRDFYELFNDNVACKAMDNRASITAMYVCARELSHISHNADVVFICSCQEEVGHRGAKMSAYKVKPDICIAIDVTFDGGKLGDPDRENEVGGGPVICIGPNIHAKVRKKVIETANKYNIPYKVEVEPGNTGCDAWDTQISGTGIPSLLISVPEKYMHTSVEVVNVKDIENVGILIAKFVEEMNNVEMEELLCF</sequence>
<dbReference type="RefSeq" id="WP_077835732.1">
    <property type="nucleotide sequence ID" value="NZ_CP096983.1"/>
</dbReference>
<dbReference type="SUPFAM" id="SSF101821">
    <property type="entry name" value="Aminopeptidase/glucanase lid domain"/>
    <property type="match status" value="1"/>
</dbReference>
<dbReference type="InterPro" id="IPR008007">
    <property type="entry name" value="Peptidase_M42"/>
</dbReference>
<dbReference type="AlphaFoldDB" id="A0A1S8LQF2"/>
<dbReference type="Pfam" id="PF05343">
    <property type="entry name" value="Peptidase_M42"/>
    <property type="match status" value="1"/>
</dbReference>
<evidence type="ECO:0000256" key="7">
    <source>
        <dbReference type="PIRSR" id="PIRSR001123-1"/>
    </source>
</evidence>
<keyword evidence="10" id="KW-1185">Reference proteome</keyword>
<keyword evidence="5 9" id="KW-0378">Hydrolase</keyword>
<dbReference type="EC" id="3.4.11.-" evidence="9"/>
<proteinExistence type="inferred from homology"/>
<keyword evidence="3" id="KW-0645">Protease</keyword>
<feature type="binding site" evidence="8">
    <location>
        <position position="171"/>
    </location>
    <ligand>
        <name>Zn(2+)</name>
        <dbReference type="ChEBI" id="CHEBI:29105"/>
        <label>1</label>
    </ligand>
</feature>
<dbReference type="GO" id="GO:0046872">
    <property type="term" value="F:metal ion binding"/>
    <property type="evidence" value="ECO:0007669"/>
    <property type="project" value="UniProtKB-UniRule"/>
</dbReference>
<evidence type="ECO:0000256" key="1">
    <source>
        <dbReference type="ARBA" id="ARBA00006272"/>
    </source>
</evidence>
<comment type="cofactor">
    <cofactor evidence="8">
        <name>a divalent metal cation</name>
        <dbReference type="ChEBI" id="CHEBI:60240"/>
    </cofactor>
    <text evidence="8">Binds 2 divalent metal cations per subunit.</text>
</comment>
<evidence type="ECO:0000256" key="8">
    <source>
        <dbReference type="PIRSR" id="PIRSR001123-2"/>
    </source>
</evidence>
<dbReference type="Gene3D" id="3.40.630.10">
    <property type="entry name" value="Zn peptidases"/>
    <property type="match status" value="1"/>
</dbReference>
<feature type="active site" description="Proton acceptor" evidence="7">
    <location>
        <position position="203"/>
    </location>
</feature>
<protein>
    <submittedName>
        <fullName evidence="9">Aminopeptidase YsdC</fullName>
        <ecNumber evidence="9">3.4.11.-</ecNumber>
    </submittedName>
</protein>
<evidence type="ECO:0000256" key="5">
    <source>
        <dbReference type="ARBA" id="ARBA00022801"/>
    </source>
</evidence>
<evidence type="ECO:0000313" key="9">
    <source>
        <dbReference type="EMBL" id="URZ09790.1"/>
    </source>
</evidence>
<dbReference type="CDD" id="cd05656">
    <property type="entry name" value="M42_Frv"/>
    <property type="match status" value="1"/>
</dbReference>
<dbReference type="InterPro" id="IPR023367">
    <property type="entry name" value="Peptidase_M42_dom2"/>
</dbReference>
<dbReference type="PANTHER" id="PTHR32481:SF6">
    <property type="entry name" value="ENDOGLUCANASE"/>
    <property type="match status" value="1"/>
</dbReference>
<evidence type="ECO:0000256" key="2">
    <source>
        <dbReference type="ARBA" id="ARBA00022438"/>
    </source>
</evidence>
<gene>
    <name evidence="9" type="primary">ysdC_1</name>
    <name evidence="9" type="ORF">CROST_004830</name>
</gene>
<dbReference type="PANTHER" id="PTHR32481">
    <property type="entry name" value="AMINOPEPTIDASE"/>
    <property type="match status" value="1"/>
</dbReference>